<comment type="caution">
    <text evidence="5">The sequence shown here is derived from an EMBL/GenBank/DDBJ whole genome shotgun (WGS) entry which is preliminary data.</text>
</comment>
<dbReference type="EMBL" id="PDJG01000001">
    <property type="protein sequence ID" value="PFG33974.1"/>
    <property type="molecule type" value="Genomic_DNA"/>
</dbReference>
<accession>A0A2A9E543</accession>
<dbReference type="InterPro" id="IPR006464">
    <property type="entry name" value="AcTrfase_RimI/Ard1"/>
</dbReference>
<feature type="region of interest" description="Disordered" evidence="3">
    <location>
        <begin position="151"/>
        <end position="185"/>
    </location>
</feature>
<keyword evidence="2" id="KW-0012">Acyltransferase</keyword>
<dbReference type="Gene3D" id="3.40.630.30">
    <property type="match status" value="1"/>
</dbReference>
<gene>
    <name evidence="5" type="ORF">ATL42_1873</name>
</gene>
<dbReference type="GO" id="GO:0031415">
    <property type="term" value="C:NatA complex"/>
    <property type="evidence" value="ECO:0007669"/>
    <property type="project" value="TreeGrafter"/>
</dbReference>
<feature type="domain" description="N-acetyltransferase" evidence="4">
    <location>
        <begin position="3"/>
        <end position="155"/>
    </location>
</feature>
<dbReference type="AlphaFoldDB" id="A0A2A9E543"/>
<dbReference type="InterPro" id="IPR000182">
    <property type="entry name" value="GNAT_dom"/>
</dbReference>
<sequence length="185" mass="19854">MTVLVRPLRAADLDRVAVLEVELFGRSAWSYGMLAEELGALGRWYITAEAVPEDRVGAGDVVGYAGLWFDGELSQIMTIGVSTASQGSGVGSRLLEALVVRSRELGAQGVLLEVAVTNGPAIAMYEKFGFERLGVRKRYYQPEDVDAYTMRLDLPHGGGAPDPGHESAPTTTADVTTPDREPENA</sequence>
<name>A0A2A9E543_9MICO</name>
<dbReference type="PANTHER" id="PTHR42919:SF8">
    <property type="entry name" value="N-ALPHA-ACETYLTRANSFERASE 50"/>
    <property type="match status" value="1"/>
</dbReference>
<evidence type="ECO:0000256" key="2">
    <source>
        <dbReference type="ARBA" id="ARBA00023315"/>
    </source>
</evidence>
<dbReference type="PANTHER" id="PTHR42919">
    <property type="entry name" value="N-ALPHA-ACETYLTRANSFERASE"/>
    <property type="match status" value="1"/>
</dbReference>
<evidence type="ECO:0000313" key="6">
    <source>
        <dbReference type="Proteomes" id="UP000225548"/>
    </source>
</evidence>
<dbReference type="RefSeq" id="WP_098455087.1">
    <property type="nucleotide sequence ID" value="NZ_PDJG01000001.1"/>
</dbReference>
<dbReference type="GO" id="GO:0008080">
    <property type="term" value="F:N-acetyltransferase activity"/>
    <property type="evidence" value="ECO:0007669"/>
    <property type="project" value="InterPro"/>
</dbReference>
<keyword evidence="1 5" id="KW-0808">Transferase</keyword>
<dbReference type="OrthoDB" id="529907at2"/>
<proteinExistence type="predicted"/>
<reference evidence="5 6" key="1">
    <citation type="submission" date="2017-10" db="EMBL/GenBank/DDBJ databases">
        <title>Sequencing the genomes of 1000 actinobacteria strains.</title>
        <authorList>
            <person name="Klenk H.-P."/>
        </authorList>
    </citation>
    <scope>NUCLEOTIDE SEQUENCE [LARGE SCALE GENOMIC DNA]</scope>
    <source>
        <strain evidence="5 6">DSM 18966</strain>
    </source>
</reference>
<dbReference type="PROSITE" id="PS51186">
    <property type="entry name" value="GNAT"/>
    <property type="match status" value="1"/>
</dbReference>
<dbReference type="Proteomes" id="UP000225548">
    <property type="component" value="Unassembled WGS sequence"/>
</dbReference>
<protein>
    <submittedName>
        <fullName evidence="5">Ribosomal-protein-alanine N-acetyltransferase</fullName>
    </submittedName>
</protein>
<dbReference type="NCBIfam" id="TIGR01575">
    <property type="entry name" value="rimI"/>
    <property type="match status" value="1"/>
</dbReference>
<dbReference type="InterPro" id="IPR016181">
    <property type="entry name" value="Acyl_CoA_acyltransferase"/>
</dbReference>
<dbReference type="CDD" id="cd04301">
    <property type="entry name" value="NAT_SF"/>
    <property type="match status" value="1"/>
</dbReference>
<dbReference type="SUPFAM" id="SSF55729">
    <property type="entry name" value="Acyl-CoA N-acyltransferases (Nat)"/>
    <property type="match status" value="1"/>
</dbReference>
<organism evidence="5 6">
    <name type="scientific">Sanguibacter antarcticus</name>
    <dbReference type="NCBI Taxonomy" id="372484"/>
    <lineage>
        <taxon>Bacteria</taxon>
        <taxon>Bacillati</taxon>
        <taxon>Actinomycetota</taxon>
        <taxon>Actinomycetes</taxon>
        <taxon>Micrococcales</taxon>
        <taxon>Sanguibacteraceae</taxon>
        <taxon>Sanguibacter</taxon>
    </lineage>
</organism>
<evidence type="ECO:0000259" key="4">
    <source>
        <dbReference type="PROSITE" id="PS51186"/>
    </source>
</evidence>
<dbReference type="Pfam" id="PF00583">
    <property type="entry name" value="Acetyltransf_1"/>
    <property type="match status" value="1"/>
</dbReference>
<evidence type="ECO:0000256" key="3">
    <source>
        <dbReference type="SAM" id="MobiDB-lite"/>
    </source>
</evidence>
<dbReference type="GO" id="GO:0007064">
    <property type="term" value="P:mitotic sister chromatid cohesion"/>
    <property type="evidence" value="ECO:0007669"/>
    <property type="project" value="TreeGrafter"/>
</dbReference>
<dbReference type="InterPro" id="IPR051556">
    <property type="entry name" value="N-term/lysine_N-AcTrnsfr"/>
</dbReference>
<keyword evidence="6" id="KW-1185">Reference proteome</keyword>
<evidence type="ECO:0000256" key="1">
    <source>
        <dbReference type="ARBA" id="ARBA00022679"/>
    </source>
</evidence>
<evidence type="ECO:0000313" key="5">
    <source>
        <dbReference type="EMBL" id="PFG33974.1"/>
    </source>
</evidence>